<evidence type="ECO:0000313" key="2">
    <source>
        <dbReference type="Proteomes" id="UP000697998"/>
    </source>
</evidence>
<evidence type="ECO:0000313" key="1">
    <source>
        <dbReference type="EMBL" id="MBK7674704.1"/>
    </source>
</evidence>
<protein>
    <submittedName>
        <fullName evidence="1">Uncharacterized protein</fullName>
    </submittedName>
</protein>
<sequence length="144" mass="15532">MATWKKVTLWIVGTVLVMFGGCAALLHRVSADMCATTVIDQLPSPNGKLKAVVFQIDCGATADFNSHVSIVTADTDTSKKDALPKSFFAADGNRGQAPAGKGGPEVRLSWKDGNHLEIQHHHRVRLIRAETISNGVTIGYTTFR</sequence>
<dbReference type="PROSITE" id="PS51257">
    <property type="entry name" value="PROKAR_LIPOPROTEIN"/>
    <property type="match status" value="1"/>
</dbReference>
<reference evidence="1 2" key="1">
    <citation type="submission" date="2020-10" db="EMBL/GenBank/DDBJ databases">
        <title>Connecting structure to function with the recovery of over 1000 high-quality activated sludge metagenome-assembled genomes encoding full-length rRNA genes using long-read sequencing.</title>
        <authorList>
            <person name="Singleton C.M."/>
            <person name="Petriglieri F."/>
            <person name="Kristensen J.M."/>
            <person name="Kirkegaard R.H."/>
            <person name="Michaelsen T.Y."/>
            <person name="Andersen M.H."/>
            <person name="Karst S.M."/>
            <person name="Dueholm M.S."/>
            <person name="Nielsen P.H."/>
            <person name="Albertsen M."/>
        </authorList>
    </citation>
    <scope>NUCLEOTIDE SEQUENCE [LARGE SCALE GENOMIC DNA]</scope>
    <source>
        <strain evidence="1">EsbW_18-Q3-R4-48_BATAC.285</strain>
    </source>
</reference>
<organism evidence="1 2">
    <name type="scientific">Candidatus Accumulibacter proximus</name>
    <dbReference type="NCBI Taxonomy" id="2954385"/>
    <lineage>
        <taxon>Bacteria</taxon>
        <taxon>Pseudomonadati</taxon>
        <taxon>Pseudomonadota</taxon>
        <taxon>Betaproteobacteria</taxon>
        <taxon>Candidatus Accumulibacter</taxon>
    </lineage>
</organism>
<dbReference type="AlphaFoldDB" id="A0A935PY92"/>
<dbReference type="Proteomes" id="UP000697998">
    <property type="component" value="Unassembled WGS sequence"/>
</dbReference>
<proteinExistence type="predicted"/>
<dbReference type="EMBL" id="JADJMH010000005">
    <property type="protein sequence ID" value="MBK7674704.1"/>
    <property type="molecule type" value="Genomic_DNA"/>
</dbReference>
<name>A0A935PY92_9PROT</name>
<gene>
    <name evidence="1" type="ORF">IPJ27_07990</name>
</gene>
<comment type="caution">
    <text evidence="1">The sequence shown here is derived from an EMBL/GenBank/DDBJ whole genome shotgun (WGS) entry which is preliminary data.</text>
</comment>
<accession>A0A935PY92</accession>